<accession>A0A9Q0IRA5</accession>
<dbReference type="GO" id="GO:0045184">
    <property type="term" value="P:establishment of protein localization"/>
    <property type="evidence" value="ECO:0007669"/>
    <property type="project" value="TreeGrafter"/>
</dbReference>
<evidence type="ECO:0000256" key="1">
    <source>
        <dbReference type="ARBA" id="ARBA00004496"/>
    </source>
</evidence>
<gene>
    <name evidence="6" type="ORF">NHX12_024459</name>
</gene>
<dbReference type="PANTHER" id="PTHR31838:SF1">
    <property type="entry name" value="CENTROSOMAL PROTEIN OF 55 KDA"/>
    <property type="match status" value="1"/>
</dbReference>
<dbReference type="EMBL" id="JANIIK010000040">
    <property type="protein sequence ID" value="KAJ3607408.1"/>
    <property type="molecule type" value="Genomic_DNA"/>
</dbReference>
<evidence type="ECO:0000313" key="7">
    <source>
        <dbReference type="Proteomes" id="UP001148018"/>
    </source>
</evidence>
<sequence>MSKGTKVTIATRLGFKSAGPSKVEPDRVRKETAHLNRKMDELANRQIKQPDPDKIKLLEVVASLQVQLEQCRQYGEQRDRSFQNLTEETEDLKNRLAVMSSCCQALEGEAMQGAVTAGDLAAVQDELQNALENNKRWLVYDQEREAYVRSMLAHTLKLEQQLAQTNPEDPASKVAAVVPEMQTDSTQLLQVLQRDLEAQRAAAAGARLELQQHKDQHERRPLAQREEVGRLLEELASLQRSYGEQSDEVSSLQRSYKERSRELEHTKDLLQTELLSNRQVVSEDRMVSSDRMLRMRHELENVDTRLAEERKRSADLLLQVNLLQKSLLSRTDEHRRIATLEQQIHLSVKDFEREKLDRQSMQQQLHKVLKELRKTRDQPARLESKPTNTRFSEPSSYHVSEFERLAIMDHPGPESPSKVGHLLDESFLQCSNCHISYPASQHRELLAHIEICMA</sequence>
<feature type="coiled-coil region" evidence="4">
    <location>
        <begin position="189"/>
        <end position="216"/>
    </location>
</feature>
<dbReference type="OrthoDB" id="8441172at2759"/>
<name>A0A9Q0IRA5_9TELE</name>
<dbReference type="InterPro" id="IPR022008">
    <property type="entry name" value="EABR"/>
</dbReference>
<dbReference type="GO" id="GO:0030496">
    <property type="term" value="C:midbody"/>
    <property type="evidence" value="ECO:0007669"/>
    <property type="project" value="TreeGrafter"/>
</dbReference>
<comment type="subcellular location">
    <subcellularLocation>
        <location evidence="1">Cytoplasm</location>
    </subcellularLocation>
</comment>
<comment type="caution">
    <text evidence="6">The sequence shown here is derived from an EMBL/GenBank/DDBJ whole genome shotgun (WGS) entry which is preliminary data.</text>
</comment>
<dbReference type="InterPro" id="IPR038926">
    <property type="entry name" value="CEP55"/>
</dbReference>
<dbReference type="Pfam" id="PF12180">
    <property type="entry name" value="EABR"/>
    <property type="match status" value="1"/>
</dbReference>
<dbReference type="PANTHER" id="PTHR31838">
    <property type="entry name" value="CENTROSOMAL PROTEIN OF 55 KDA"/>
    <property type="match status" value="1"/>
</dbReference>
<dbReference type="AlphaFoldDB" id="A0A9Q0IRA5"/>
<dbReference type="GO" id="GO:0000281">
    <property type="term" value="P:mitotic cytokinesis"/>
    <property type="evidence" value="ECO:0007669"/>
    <property type="project" value="InterPro"/>
</dbReference>
<feature type="domain" description="TSG101 and ALIX binding" evidence="5">
    <location>
        <begin position="126"/>
        <end position="155"/>
    </location>
</feature>
<dbReference type="GO" id="GO:0051896">
    <property type="term" value="P:regulation of phosphatidylinositol 3-kinase/protein kinase B signal transduction"/>
    <property type="evidence" value="ECO:0007669"/>
    <property type="project" value="InterPro"/>
</dbReference>
<reference evidence="6" key="1">
    <citation type="submission" date="2022-07" db="EMBL/GenBank/DDBJ databases">
        <title>Chromosome-level genome of Muraenolepis orangiensis.</title>
        <authorList>
            <person name="Kim J."/>
        </authorList>
    </citation>
    <scope>NUCLEOTIDE SEQUENCE</scope>
    <source>
        <strain evidence="6">KU_S4_2022</strain>
        <tissue evidence="6">Muscle</tissue>
    </source>
</reference>
<evidence type="ECO:0000259" key="5">
    <source>
        <dbReference type="Pfam" id="PF12180"/>
    </source>
</evidence>
<dbReference type="Gene3D" id="1.20.5.1180">
    <property type="entry name" value="Geminin coiled-coil domain"/>
    <property type="match status" value="1"/>
</dbReference>
<keyword evidence="7" id="KW-1185">Reference proteome</keyword>
<evidence type="ECO:0000256" key="4">
    <source>
        <dbReference type="SAM" id="Coils"/>
    </source>
</evidence>
<evidence type="ECO:0000256" key="2">
    <source>
        <dbReference type="ARBA" id="ARBA00022490"/>
    </source>
</evidence>
<organism evidence="6 7">
    <name type="scientific">Muraenolepis orangiensis</name>
    <name type="common">Patagonian moray cod</name>
    <dbReference type="NCBI Taxonomy" id="630683"/>
    <lineage>
        <taxon>Eukaryota</taxon>
        <taxon>Metazoa</taxon>
        <taxon>Chordata</taxon>
        <taxon>Craniata</taxon>
        <taxon>Vertebrata</taxon>
        <taxon>Euteleostomi</taxon>
        <taxon>Actinopterygii</taxon>
        <taxon>Neopterygii</taxon>
        <taxon>Teleostei</taxon>
        <taxon>Neoteleostei</taxon>
        <taxon>Acanthomorphata</taxon>
        <taxon>Zeiogadaria</taxon>
        <taxon>Gadariae</taxon>
        <taxon>Gadiformes</taxon>
        <taxon>Muraenolepidoidei</taxon>
        <taxon>Muraenolepididae</taxon>
        <taxon>Muraenolepis</taxon>
    </lineage>
</organism>
<keyword evidence="3 4" id="KW-0175">Coiled coil</keyword>
<proteinExistence type="predicted"/>
<keyword evidence="2" id="KW-0963">Cytoplasm</keyword>
<dbReference type="Proteomes" id="UP001148018">
    <property type="component" value="Unassembled WGS sequence"/>
</dbReference>
<evidence type="ECO:0000313" key="6">
    <source>
        <dbReference type="EMBL" id="KAJ3607408.1"/>
    </source>
</evidence>
<protein>
    <recommendedName>
        <fullName evidence="5">TSG101 and ALIX binding domain-containing protein</fullName>
    </recommendedName>
</protein>
<evidence type="ECO:0000256" key="3">
    <source>
        <dbReference type="ARBA" id="ARBA00023054"/>
    </source>
</evidence>
<dbReference type="GO" id="GO:0005737">
    <property type="term" value="C:cytoplasm"/>
    <property type="evidence" value="ECO:0007669"/>
    <property type="project" value="UniProtKB-SubCell"/>
</dbReference>